<dbReference type="OrthoDB" id="5242130at2"/>
<evidence type="ECO:0000313" key="3">
    <source>
        <dbReference type="Proteomes" id="UP000252706"/>
    </source>
</evidence>
<accession>A0A366WTE6</accession>
<dbReference type="PROSITE" id="PS50234">
    <property type="entry name" value="VWFA"/>
    <property type="match status" value="1"/>
</dbReference>
<dbReference type="SUPFAM" id="SSF53300">
    <property type="entry name" value="vWA-like"/>
    <property type="match status" value="1"/>
</dbReference>
<reference evidence="2 3" key="1">
    <citation type="submission" date="2018-07" db="EMBL/GenBank/DDBJ databases">
        <title>Modular assembly of carbohydrate-degrading microbial communities in the ocean.</title>
        <authorList>
            <person name="Enke T.N."/>
            <person name="Datta M.S."/>
            <person name="Schwartzman J.A."/>
            <person name="Cermak N."/>
            <person name="Schmitz D.A."/>
            <person name="Barrere J."/>
            <person name="Cordero O.X."/>
        </authorList>
    </citation>
    <scope>NUCLEOTIDE SEQUENCE [LARGE SCALE GENOMIC DNA]</scope>
    <source>
        <strain evidence="2 3">C3M10</strain>
    </source>
</reference>
<gene>
    <name evidence="2" type="ORF">DS909_17200</name>
</gene>
<dbReference type="Pfam" id="PF17963">
    <property type="entry name" value="Big_9"/>
    <property type="match status" value="3"/>
</dbReference>
<comment type="caution">
    <text evidence="2">The sequence shown here is derived from an EMBL/GenBank/DDBJ whole genome shotgun (WGS) entry which is preliminary data.</text>
</comment>
<dbReference type="Gene3D" id="3.40.50.410">
    <property type="entry name" value="von Willebrand factor, type A domain"/>
    <property type="match status" value="1"/>
</dbReference>
<dbReference type="InterPro" id="IPR010221">
    <property type="entry name" value="VCBS_dom"/>
</dbReference>
<dbReference type="RefSeq" id="WP_113824712.1">
    <property type="nucleotide sequence ID" value="NZ_QOCE01000041.1"/>
</dbReference>
<sequence>MPKPSAHPGKGTPGKVNDIIVADSDGSANALPGDDTVFHIVGSAVTPASYKGSAGVDTLELQLTTEEWLTLAPTLQQELDDYLVFLVANTNPSGQANGKSFTFDSLGLRVKQFEAVRIVVDGQELTPGDDPVGAVDDSFATLNTGIISGSVLTNDSVPDLVADVTLVSGPSMGALTFYDDGTFDFDPEDDFDDLGAGEFRDVAFSYEVTDSNGDSDIAVVAITVEGTNVPPVANDDSAITDEDTAVIISVLENDTDANDDALSISAKTDATNGSVAINGDGTVTYTPDADFNGVDSFTYTVSDGNGGFDTATVDVVINPVNDAPTAGDTTVLLESGDSVEIDLAALGADVDGTVDPSSVAVDDTGTLGAVSAASGGVVTYTAPDSGTGALTDTFEFRLDDNEGATSNAGTVSVNVFDTGTATGSDSAVLDNGQTVSLDISTDTSTIDDESPLSIDISRSDLDEQVINVSLVIDASGSVGRENYREQLIALQTTAAELADNFGGTGIEVNLQVVRFSTFSEERTYSLVTDDISGESFFLRESASALRRIEDFSTPDPDDSTFTSESVNLNESARLDTALSAAFASPDNASVFPGWIRGWTDYTAALKQTEEFFAGTAGEENFMMFISDGRPQVSGRLVPGGALDPNEWQPIVTGLKTGPEAVQMDAIGFGGVVSNPVGQVALNFIDDDATAEFLTDASQLTSAISASPLFSAEVVDFDVFLSINGGGQTVVAGDGLDDVFLFDDSILTSNGANFEYDLASLTGLSTTPGDTNDVTVRVRFDEDGDLSTTGDQRVLEASTTILAEDTSGLFV</sequence>
<dbReference type="InterPro" id="IPR036465">
    <property type="entry name" value="vWFA_dom_sf"/>
</dbReference>
<feature type="domain" description="VWFA" evidence="1">
    <location>
        <begin position="467"/>
        <end position="713"/>
    </location>
</feature>
<proteinExistence type="predicted"/>
<dbReference type="NCBIfam" id="NF012211">
    <property type="entry name" value="tand_rpt_95"/>
    <property type="match status" value="1"/>
</dbReference>
<organism evidence="2 3">
    <name type="scientific">Phaeobacter gallaeciensis</name>
    <dbReference type="NCBI Taxonomy" id="60890"/>
    <lineage>
        <taxon>Bacteria</taxon>
        <taxon>Pseudomonadati</taxon>
        <taxon>Pseudomonadota</taxon>
        <taxon>Alphaproteobacteria</taxon>
        <taxon>Rhodobacterales</taxon>
        <taxon>Roseobacteraceae</taxon>
        <taxon>Phaeobacter</taxon>
    </lineage>
</organism>
<dbReference type="EMBL" id="QOCE01000041">
    <property type="protein sequence ID" value="RBW52417.1"/>
    <property type="molecule type" value="Genomic_DNA"/>
</dbReference>
<dbReference type="NCBIfam" id="TIGR01965">
    <property type="entry name" value="VCBS_repeat"/>
    <property type="match status" value="1"/>
</dbReference>
<evidence type="ECO:0000313" key="2">
    <source>
        <dbReference type="EMBL" id="RBW52417.1"/>
    </source>
</evidence>
<protein>
    <recommendedName>
        <fullName evidence="1">VWFA domain-containing protein</fullName>
    </recommendedName>
</protein>
<name>A0A366WTE6_9RHOB</name>
<dbReference type="Proteomes" id="UP000252706">
    <property type="component" value="Unassembled WGS sequence"/>
</dbReference>
<dbReference type="Gene3D" id="2.60.40.2810">
    <property type="match status" value="1"/>
</dbReference>
<evidence type="ECO:0000259" key="1">
    <source>
        <dbReference type="PROSITE" id="PS50234"/>
    </source>
</evidence>
<dbReference type="InterPro" id="IPR002035">
    <property type="entry name" value="VWF_A"/>
</dbReference>
<dbReference type="AlphaFoldDB" id="A0A366WTE6"/>
<dbReference type="SMART" id="SM00327">
    <property type="entry name" value="VWA"/>
    <property type="match status" value="1"/>
</dbReference>